<feature type="chain" id="PRO_5002600951" description="Secreted protein" evidence="1">
    <location>
        <begin position="27"/>
        <end position="167"/>
    </location>
</feature>
<dbReference type="AlphaFoldDB" id="A0A0H2X518"/>
<dbReference type="Proteomes" id="UP000000420">
    <property type="component" value="Chromosome"/>
</dbReference>
<protein>
    <recommendedName>
        <fullName evidence="4">Secreted protein</fullName>
    </recommendedName>
</protein>
<reference evidence="2 3" key="1">
    <citation type="journal article" date="2005" name="Genome Res.">
        <title>Comparative and functional genomic analyses of the pathogenicity of phytopathogen Xanthomonas campestris pv. campestris.</title>
        <authorList>
            <person name="Qian W."/>
            <person name="Jia Y."/>
            <person name="Ren S.X."/>
            <person name="He Y.Q."/>
            <person name="Feng J.X."/>
            <person name="Lu L.F."/>
            <person name="Sun Q."/>
            <person name="Ying G."/>
            <person name="Tang D.J."/>
            <person name="Tang H."/>
            <person name="Wu W."/>
            <person name="Hao P."/>
            <person name="Wang L."/>
            <person name="Jiang B.L."/>
            <person name="Zeng S."/>
            <person name="Gu W.Y."/>
            <person name="Lu G."/>
            <person name="Rong L."/>
            <person name="Tian Y."/>
            <person name="Yao Z."/>
            <person name="Fu G."/>
            <person name="Chen B."/>
            <person name="Fang R."/>
            <person name="Qiang B."/>
            <person name="Chen Z."/>
            <person name="Zhao G.P."/>
            <person name="Tang J.L."/>
            <person name="He C."/>
        </authorList>
    </citation>
    <scope>NUCLEOTIDE SEQUENCE [LARGE SCALE GENOMIC DNA]</scope>
    <source>
        <strain evidence="2 3">8004</strain>
    </source>
</reference>
<evidence type="ECO:0000313" key="2">
    <source>
        <dbReference type="EMBL" id="AAY47646.1"/>
    </source>
</evidence>
<dbReference type="RefSeq" id="WP_011269490.1">
    <property type="nucleotide sequence ID" value="NC_007086.1"/>
</dbReference>
<accession>A0A0H2X518</accession>
<evidence type="ECO:0000256" key="1">
    <source>
        <dbReference type="SAM" id="SignalP"/>
    </source>
</evidence>
<dbReference type="EMBL" id="CP000050">
    <property type="protein sequence ID" value="AAY47646.1"/>
    <property type="molecule type" value="Genomic_DNA"/>
</dbReference>
<feature type="signal peptide" evidence="1">
    <location>
        <begin position="1"/>
        <end position="26"/>
    </location>
</feature>
<keyword evidence="1" id="KW-0732">Signal</keyword>
<name>A0A0H2X518_XANC8</name>
<organism evidence="2 3">
    <name type="scientific">Xanthomonas campestris pv. campestris (strain 8004)</name>
    <dbReference type="NCBI Taxonomy" id="314565"/>
    <lineage>
        <taxon>Bacteria</taxon>
        <taxon>Pseudomonadati</taxon>
        <taxon>Pseudomonadota</taxon>
        <taxon>Gammaproteobacteria</taxon>
        <taxon>Lysobacterales</taxon>
        <taxon>Lysobacteraceae</taxon>
        <taxon>Xanthomonas</taxon>
    </lineage>
</organism>
<sequence>MTSSFRSVSLVALLALSAGQPMQAQAGLTTITRGDASAMSAILVISAPYFVSLALTHSAVAGSEALTHASNKASAGPLPPMRVTSVGPTPDGGSEVQLQDPAQAANTALLRWPVRNDAPAAGFRVGETVTFQPSPAGAGWTVQSAQGEALAFVPTAESAAQNSSQAW</sequence>
<evidence type="ECO:0008006" key="4">
    <source>
        <dbReference type="Google" id="ProtNLM"/>
    </source>
</evidence>
<gene>
    <name evidence="2" type="ordered locus">XC_0565</name>
</gene>
<proteinExistence type="predicted"/>
<dbReference type="HOGENOM" id="CLU_114575_0_0_6"/>
<evidence type="ECO:0000313" key="3">
    <source>
        <dbReference type="Proteomes" id="UP000000420"/>
    </source>
</evidence>
<dbReference type="KEGG" id="xcb:XC_0565"/>